<feature type="non-terminal residue" evidence="1">
    <location>
        <position position="219"/>
    </location>
</feature>
<sequence length="219" mass="24883">MTSKTKQPIKYMSAREFHETGYLFELNRCFLHPLGLALEVKTDPHDPKFESSISGIWDYRDDEEGMRFGELGADDQKKADVIEKLRSDRVAARVSKLGYWIQPCKVEEKAASDVPSSGHAIEMPKVDPPRASDRAVILEKRLSLLPLEERLRALDLEIYVSSEEAVPLELVHTGEALVTVTAKYMNAITTVIWLTRTCTRYSSGLDSTTRKLIFRLRKP</sequence>
<protein>
    <submittedName>
        <fullName evidence="1">Uncharacterized protein</fullName>
    </submittedName>
</protein>
<organism evidence="1">
    <name type="scientific">marine sediment metagenome</name>
    <dbReference type="NCBI Taxonomy" id="412755"/>
    <lineage>
        <taxon>unclassified sequences</taxon>
        <taxon>metagenomes</taxon>
        <taxon>ecological metagenomes</taxon>
    </lineage>
</organism>
<evidence type="ECO:0000313" key="1">
    <source>
        <dbReference type="EMBL" id="KKK56859.1"/>
    </source>
</evidence>
<gene>
    <name evidence="1" type="ORF">LCGC14_3060290</name>
</gene>
<dbReference type="EMBL" id="LAZR01064781">
    <property type="protein sequence ID" value="KKK56859.1"/>
    <property type="molecule type" value="Genomic_DNA"/>
</dbReference>
<dbReference type="AlphaFoldDB" id="A0A0F8YRY9"/>
<reference evidence="1" key="1">
    <citation type="journal article" date="2015" name="Nature">
        <title>Complex archaea that bridge the gap between prokaryotes and eukaryotes.</title>
        <authorList>
            <person name="Spang A."/>
            <person name="Saw J.H."/>
            <person name="Jorgensen S.L."/>
            <person name="Zaremba-Niedzwiedzka K."/>
            <person name="Martijn J."/>
            <person name="Lind A.E."/>
            <person name="van Eijk R."/>
            <person name="Schleper C."/>
            <person name="Guy L."/>
            <person name="Ettema T.J."/>
        </authorList>
    </citation>
    <scope>NUCLEOTIDE SEQUENCE</scope>
</reference>
<comment type="caution">
    <text evidence="1">The sequence shown here is derived from an EMBL/GenBank/DDBJ whole genome shotgun (WGS) entry which is preliminary data.</text>
</comment>
<name>A0A0F8YRY9_9ZZZZ</name>
<accession>A0A0F8YRY9</accession>
<proteinExistence type="predicted"/>